<gene>
    <name evidence="1" type="ORF">LNINA_LOCUS1841</name>
</gene>
<dbReference type="AlphaFoldDB" id="A0AAV1J0Z6"/>
<protein>
    <submittedName>
        <fullName evidence="1">Uncharacterized protein</fullName>
    </submittedName>
</protein>
<dbReference type="Proteomes" id="UP001497472">
    <property type="component" value="Unassembled WGS sequence"/>
</dbReference>
<organism evidence="1 2">
    <name type="scientific">Leptosia nina</name>
    <dbReference type="NCBI Taxonomy" id="320188"/>
    <lineage>
        <taxon>Eukaryota</taxon>
        <taxon>Metazoa</taxon>
        <taxon>Ecdysozoa</taxon>
        <taxon>Arthropoda</taxon>
        <taxon>Hexapoda</taxon>
        <taxon>Insecta</taxon>
        <taxon>Pterygota</taxon>
        <taxon>Neoptera</taxon>
        <taxon>Endopterygota</taxon>
        <taxon>Lepidoptera</taxon>
        <taxon>Glossata</taxon>
        <taxon>Ditrysia</taxon>
        <taxon>Papilionoidea</taxon>
        <taxon>Pieridae</taxon>
        <taxon>Pierinae</taxon>
        <taxon>Leptosia</taxon>
    </lineage>
</organism>
<evidence type="ECO:0000313" key="1">
    <source>
        <dbReference type="EMBL" id="CAK1541892.1"/>
    </source>
</evidence>
<accession>A0AAV1J0Z6</accession>
<sequence>MSSVFLDRYELPPRRASTKISDNYVNKWSAAERRRIDFVHLLANDTSQWSICHKPAREETLKMSRSCF</sequence>
<keyword evidence="2" id="KW-1185">Reference proteome</keyword>
<proteinExistence type="predicted"/>
<dbReference type="EMBL" id="CAVLEF010000003">
    <property type="protein sequence ID" value="CAK1541892.1"/>
    <property type="molecule type" value="Genomic_DNA"/>
</dbReference>
<reference evidence="1 2" key="1">
    <citation type="submission" date="2023-11" db="EMBL/GenBank/DDBJ databases">
        <authorList>
            <person name="Okamura Y."/>
        </authorList>
    </citation>
    <scope>NUCLEOTIDE SEQUENCE [LARGE SCALE GENOMIC DNA]</scope>
</reference>
<name>A0AAV1J0Z6_9NEOP</name>
<comment type="caution">
    <text evidence="1">The sequence shown here is derived from an EMBL/GenBank/DDBJ whole genome shotgun (WGS) entry which is preliminary data.</text>
</comment>
<evidence type="ECO:0000313" key="2">
    <source>
        <dbReference type="Proteomes" id="UP001497472"/>
    </source>
</evidence>